<feature type="transmembrane region" description="Helical" evidence="8">
    <location>
        <begin position="58"/>
        <end position="76"/>
    </location>
</feature>
<comment type="domain">
    <text evidence="8">The DHHC domain is required for palmitoyltransferase activity.</text>
</comment>
<keyword evidence="4 8" id="KW-1133">Transmembrane helix</keyword>
<evidence type="ECO:0000256" key="6">
    <source>
        <dbReference type="ARBA" id="ARBA00023315"/>
    </source>
</evidence>
<comment type="similarity">
    <text evidence="7">Belongs to the DHHC palmitoyltransferase family. PFA5 subfamily.</text>
</comment>
<dbReference type="EMBL" id="HBHR01022264">
    <property type="protein sequence ID" value="CAD9873696.1"/>
    <property type="molecule type" value="Transcribed_RNA"/>
</dbReference>
<dbReference type="GO" id="GO:0006612">
    <property type="term" value="P:protein targeting to membrane"/>
    <property type="evidence" value="ECO:0007669"/>
    <property type="project" value="TreeGrafter"/>
</dbReference>
<reference evidence="11" key="1">
    <citation type="submission" date="2021-01" db="EMBL/GenBank/DDBJ databases">
        <authorList>
            <person name="Corre E."/>
            <person name="Pelletier E."/>
            <person name="Niang G."/>
            <person name="Scheremetjew M."/>
            <person name="Finn R."/>
            <person name="Kale V."/>
            <person name="Holt S."/>
            <person name="Cochrane G."/>
            <person name="Meng A."/>
            <person name="Brown T."/>
            <person name="Cohen L."/>
        </authorList>
    </citation>
    <scope>NUCLEOTIDE SEQUENCE</scope>
    <source>
        <strain evidence="11">CCMP1661</strain>
    </source>
</reference>
<feature type="domain" description="Palmitoyltransferase DHHC" evidence="10">
    <location>
        <begin position="143"/>
        <end position="205"/>
    </location>
</feature>
<gene>
    <name evidence="11" type="ORF">FJAP1339_LOCUS11401</name>
</gene>
<organism evidence="11">
    <name type="scientific">Fibrocapsa japonica</name>
    <dbReference type="NCBI Taxonomy" id="94617"/>
    <lineage>
        <taxon>Eukaryota</taxon>
        <taxon>Sar</taxon>
        <taxon>Stramenopiles</taxon>
        <taxon>Ochrophyta</taxon>
        <taxon>Raphidophyceae</taxon>
        <taxon>Chattonellales</taxon>
        <taxon>Chattonellaceae</taxon>
        <taxon>Fibrocapsa</taxon>
    </lineage>
</organism>
<protein>
    <recommendedName>
        <fullName evidence="8">Palmitoyltransferase</fullName>
        <ecNumber evidence="8">2.3.1.225</ecNumber>
    </recommendedName>
</protein>
<dbReference type="InterPro" id="IPR001594">
    <property type="entry name" value="Palmitoyltrfase_DHHC"/>
</dbReference>
<dbReference type="PROSITE" id="PS50216">
    <property type="entry name" value="DHHC"/>
    <property type="match status" value="1"/>
</dbReference>
<keyword evidence="2 8" id="KW-0808">Transferase</keyword>
<dbReference type="AlphaFoldDB" id="A0A7S2V8J0"/>
<comment type="catalytic activity">
    <reaction evidence="8">
        <text>L-cysteinyl-[protein] + hexadecanoyl-CoA = S-hexadecanoyl-L-cysteinyl-[protein] + CoA</text>
        <dbReference type="Rhea" id="RHEA:36683"/>
        <dbReference type="Rhea" id="RHEA-COMP:10131"/>
        <dbReference type="Rhea" id="RHEA-COMP:11032"/>
        <dbReference type="ChEBI" id="CHEBI:29950"/>
        <dbReference type="ChEBI" id="CHEBI:57287"/>
        <dbReference type="ChEBI" id="CHEBI:57379"/>
        <dbReference type="ChEBI" id="CHEBI:74151"/>
        <dbReference type="EC" id="2.3.1.225"/>
    </reaction>
</comment>
<comment type="subcellular location">
    <subcellularLocation>
        <location evidence="1">Membrane</location>
        <topology evidence="1">Multi-pass membrane protein</topology>
    </subcellularLocation>
</comment>
<evidence type="ECO:0000256" key="9">
    <source>
        <dbReference type="SAM" id="MobiDB-lite"/>
    </source>
</evidence>
<accession>A0A7S2V8J0</accession>
<proteinExistence type="inferred from homology"/>
<dbReference type="EC" id="2.3.1.225" evidence="8"/>
<evidence type="ECO:0000256" key="1">
    <source>
        <dbReference type="ARBA" id="ARBA00004141"/>
    </source>
</evidence>
<dbReference type="Pfam" id="PF01529">
    <property type="entry name" value="DHHC"/>
    <property type="match status" value="1"/>
</dbReference>
<dbReference type="GO" id="GO:0005783">
    <property type="term" value="C:endoplasmic reticulum"/>
    <property type="evidence" value="ECO:0007669"/>
    <property type="project" value="TreeGrafter"/>
</dbReference>
<evidence type="ECO:0000256" key="8">
    <source>
        <dbReference type="RuleBase" id="RU079119"/>
    </source>
</evidence>
<feature type="compositionally biased region" description="Basic and acidic residues" evidence="9">
    <location>
        <begin position="115"/>
        <end position="134"/>
    </location>
</feature>
<sequence length="217" mass="24361">MITPSFLVKQFPADQARVQNDVFYFTPHMIGRTVLICGKKRSRFPFQCLVGPDWHCMLLTYTLIGVPSGLFIHYAAYLLHPAVFIVAILSTMLLLLLFSLTACSDPGTIYQEVGGDSRRSNGEGGVSRDETRRQRGNDANRLECGACGISRPKSASHCYECQTCTDELDHHCPWTGKCIGKRNLFFFQMFTAYLVVHIILILAGLLWFSSRGQWASV</sequence>
<name>A0A7S2V8J0_9STRA</name>
<evidence type="ECO:0000256" key="5">
    <source>
        <dbReference type="ARBA" id="ARBA00023136"/>
    </source>
</evidence>
<dbReference type="PANTHER" id="PTHR22883:SF23">
    <property type="entry name" value="PALMITOYLTRANSFERASE ZDHHC6"/>
    <property type="match status" value="1"/>
</dbReference>
<keyword evidence="3 8" id="KW-0812">Transmembrane</keyword>
<evidence type="ECO:0000256" key="2">
    <source>
        <dbReference type="ARBA" id="ARBA00022679"/>
    </source>
</evidence>
<evidence type="ECO:0000256" key="3">
    <source>
        <dbReference type="ARBA" id="ARBA00022692"/>
    </source>
</evidence>
<feature type="region of interest" description="Disordered" evidence="9">
    <location>
        <begin position="114"/>
        <end position="134"/>
    </location>
</feature>
<dbReference type="PANTHER" id="PTHR22883">
    <property type="entry name" value="ZINC FINGER DHHC DOMAIN CONTAINING PROTEIN"/>
    <property type="match status" value="1"/>
</dbReference>
<keyword evidence="6 8" id="KW-0012">Acyltransferase</keyword>
<evidence type="ECO:0000313" key="11">
    <source>
        <dbReference type="EMBL" id="CAD9873696.1"/>
    </source>
</evidence>
<dbReference type="GO" id="GO:0019706">
    <property type="term" value="F:protein-cysteine S-palmitoyltransferase activity"/>
    <property type="evidence" value="ECO:0007669"/>
    <property type="project" value="UniProtKB-EC"/>
</dbReference>
<dbReference type="GO" id="GO:0005794">
    <property type="term" value="C:Golgi apparatus"/>
    <property type="evidence" value="ECO:0007669"/>
    <property type="project" value="TreeGrafter"/>
</dbReference>
<dbReference type="InterPro" id="IPR039859">
    <property type="entry name" value="PFA4/ZDH16/20/ERF2-like"/>
</dbReference>
<feature type="transmembrane region" description="Helical" evidence="8">
    <location>
        <begin position="82"/>
        <end position="103"/>
    </location>
</feature>
<feature type="transmembrane region" description="Helical" evidence="8">
    <location>
        <begin position="184"/>
        <end position="208"/>
    </location>
</feature>
<evidence type="ECO:0000259" key="10">
    <source>
        <dbReference type="Pfam" id="PF01529"/>
    </source>
</evidence>
<evidence type="ECO:0000256" key="7">
    <source>
        <dbReference type="ARBA" id="ARBA00038298"/>
    </source>
</evidence>
<dbReference type="GO" id="GO:0016020">
    <property type="term" value="C:membrane"/>
    <property type="evidence" value="ECO:0007669"/>
    <property type="project" value="UniProtKB-SubCell"/>
</dbReference>
<keyword evidence="5 8" id="KW-0472">Membrane</keyword>
<evidence type="ECO:0000256" key="4">
    <source>
        <dbReference type="ARBA" id="ARBA00022989"/>
    </source>
</evidence>